<dbReference type="Proteomes" id="UP000638313">
    <property type="component" value="Unassembled WGS sequence"/>
</dbReference>
<protein>
    <recommendedName>
        <fullName evidence="5">Acyl-CoA synthetase</fullName>
    </recommendedName>
</protein>
<evidence type="ECO:0000259" key="6">
    <source>
        <dbReference type="Pfam" id="PF00501"/>
    </source>
</evidence>
<organism evidence="7 8">
    <name type="scientific">Streptomyces mashuensis</name>
    <dbReference type="NCBI Taxonomy" id="33904"/>
    <lineage>
        <taxon>Bacteria</taxon>
        <taxon>Bacillati</taxon>
        <taxon>Actinomycetota</taxon>
        <taxon>Actinomycetes</taxon>
        <taxon>Kitasatosporales</taxon>
        <taxon>Streptomycetaceae</taxon>
        <taxon>Streptomyces</taxon>
    </lineage>
</organism>
<evidence type="ECO:0000313" key="7">
    <source>
        <dbReference type="EMBL" id="GHF32021.1"/>
    </source>
</evidence>
<evidence type="ECO:0000256" key="2">
    <source>
        <dbReference type="ARBA" id="ARBA00022598"/>
    </source>
</evidence>
<reference evidence="7" key="2">
    <citation type="submission" date="2020-09" db="EMBL/GenBank/DDBJ databases">
        <authorList>
            <person name="Sun Q."/>
            <person name="Ohkuma M."/>
        </authorList>
    </citation>
    <scope>NUCLEOTIDE SEQUENCE</scope>
    <source>
        <strain evidence="7">JCM 4059</strain>
    </source>
</reference>
<dbReference type="Pfam" id="PF00501">
    <property type="entry name" value="AMP-binding"/>
    <property type="match status" value="1"/>
</dbReference>
<dbReference type="Pfam" id="PF23562">
    <property type="entry name" value="AMP-binding_C_3"/>
    <property type="match status" value="1"/>
</dbReference>
<evidence type="ECO:0000313" key="8">
    <source>
        <dbReference type="Proteomes" id="UP000638313"/>
    </source>
</evidence>
<dbReference type="CDD" id="cd05907">
    <property type="entry name" value="VL_LC_FACS_like"/>
    <property type="match status" value="1"/>
</dbReference>
<keyword evidence="8" id="KW-1185">Reference proteome</keyword>
<sequence>MREFSLPALYEVPAEGNLTDLIRRNASVHPDVAVIGRKTPQGGWEDVTAAGFLAEVRAAAKGLMASGVRPGDRVGLLSRTRYEWGLLDFAIWSAGAVTVPVYETSSPEQIQWILGDSGAVACLVETAAHEEAVESVRDRLPELAHVWRIEETGGDAATSAVERLREAGRDVTDEEVDARSSLATADSPATIVYTSGTTGRPKGCVLTHRSFFAECGNAVERLKPLFNTGDSSVLLFLPAAHVFGRLVEVAAVLAPIKLGMVGDIKNLTDDLQGFRPTLILGVPRVFEKVYNGARAKAQADGKGKIFDKAAETAIAYSRALDDPAGPSFGLRIKHKVFDRLVYSKLRAVLGGRATHAISGGAPLGERLGHFYRGIGLTVLEGYGLTESCAATAFNPVERQKMGTVGQPLPGSVVRIADDGEVLLHGEHLFSGYWNNDAATADALSDGWFHTGDLGTLDEDGYLRITGRKKEIIVTAGGKNVAPAVIEDRIRAHALVAECMVVGDGRPFVGALVTLDEDFLPRWLERNGKPAGLTPAELTDDPELLAEVQKAVDDGNAAVSKAESVRKFRILPGQFTEASGHVTPSLKLKRNVVAKDFADEIEAIYHG</sequence>
<comment type="caution">
    <text evidence="7">The sequence shown here is derived from an EMBL/GenBank/DDBJ whole genome shotgun (WGS) entry which is preliminary data.</text>
</comment>
<dbReference type="Gene3D" id="3.40.50.12780">
    <property type="entry name" value="N-terminal domain of ligase-like"/>
    <property type="match status" value="1"/>
</dbReference>
<dbReference type="EMBL" id="BNBD01000002">
    <property type="protein sequence ID" value="GHF32021.1"/>
    <property type="molecule type" value="Genomic_DNA"/>
</dbReference>
<dbReference type="AlphaFoldDB" id="A0A919EB65"/>
<feature type="domain" description="AMP-dependent synthetase/ligase" evidence="6">
    <location>
        <begin position="23"/>
        <end position="433"/>
    </location>
</feature>
<dbReference type="RefSeq" id="WP_190128306.1">
    <property type="nucleotide sequence ID" value="NZ_BNBD01000002.1"/>
</dbReference>
<dbReference type="GO" id="GO:0004467">
    <property type="term" value="F:long-chain fatty acid-CoA ligase activity"/>
    <property type="evidence" value="ECO:0007669"/>
    <property type="project" value="TreeGrafter"/>
</dbReference>
<evidence type="ECO:0000256" key="3">
    <source>
        <dbReference type="ARBA" id="ARBA00022832"/>
    </source>
</evidence>
<evidence type="ECO:0000256" key="4">
    <source>
        <dbReference type="ARBA" id="ARBA00023098"/>
    </source>
</evidence>
<dbReference type="GO" id="GO:0016020">
    <property type="term" value="C:membrane"/>
    <property type="evidence" value="ECO:0007669"/>
    <property type="project" value="TreeGrafter"/>
</dbReference>
<comment type="similarity">
    <text evidence="1">Belongs to the ATP-dependent AMP-binding enzyme family.</text>
</comment>
<accession>A0A919EB65</accession>
<gene>
    <name evidence="7" type="ORF">GCM10010218_11220</name>
</gene>
<keyword evidence="2 7" id="KW-0436">Ligase</keyword>
<proteinExistence type="inferred from homology"/>
<keyword evidence="3" id="KW-0276">Fatty acid metabolism</keyword>
<dbReference type="SUPFAM" id="SSF56801">
    <property type="entry name" value="Acetyl-CoA synthetase-like"/>
    <property type="match status" value="1"/>
</dbReference>
<dbReference type="InterPro" id="IPR020845">
    <property type="entry name" value="AMP-binding_CS"/>
</dbReference>
<dbReference type="PANTHER" id="PTHR43272">
    <property type="entry name" value="LONG-CHAIN-FATTY-ACID--COA LIGASE"/>
    <property type="match status" value="1"/>
</dbReference>
<evidence type="ECO:0000256" key="1">
    <source>
        <dbReference type="ARBA" id="ARBA00006432"/>
    </source>
</evidence>
<reference evidence="7" key="1">
    <citation type="journal article" date="2014" name="Int. J. Syst. Evol. Microbiol.">
        <title>Complete genome sequence of Corynebacterium casei LMG S-19264T (=DSM 44701T), isolated from a smear-ripened cheese.</title>
        <authorList>
            <consortium name="US DOE Joint Genome Institute (JGI-PGF)"/>
            <person name="Walter F."/>
            <person name="Albersmeier A."/>
            <person name="Kalinowski J."/>
            <person name="Ruckert C."/>
        </authorList>
    </citation>
    <scope>NUCLEOTIDE SEQUENCE</scope>
    <source>
        <strain evidence="7">JCM 4059</strain>
    </source>
</reference>
<keyword evidence="4" id="KW-0443">Lipid metabolism</keyword>
<dbReference type="InterPro" id="IPR000873">
    <property type="entry name" value="AMP-dep_synth/lig_dom"/>
</dbReference>
<dbReference type="PANTHER" id="PTHR43272:SF32">
    <property type="entry name" value="AMP-DEPENDENT SYNTHETASE_LIGASE DOMAIN-CONTAINING PROTEIN"/>
    <property type="match status" value="1"/>
</dbReference>
<name>A0A919EB65_9ACTN</name>
<dbReference type="InterPro" id="IPR042099">
    <property type="entry name" value="ANL_N_sf"/>
</dbReference>
<dbReference type="PROSITE" id="PS00455">
    <property type="entry name" value="AMP_BINDING"/>
    <property type="match status" value="1"/>
</dbReference>
<evidence type="ECO:0000256" key="5">
    <source>
        <dbReference type="ARBA" id="ARBA00032875"/>
    </source>
</evidence>